<keyword evidence="7" id="KW-0472">Membrane</keyword>
<dbReference type="GO" id="GO:0003774">
    <property type="term" value="F:cytoskeletal motor activity"/>
    <property type="evidence" value="ECO:0007669"/>
    <property type="project" value="InterPro"/>
</dbReference>
<dbReference type="STRING" id="638303.Thal_0506"/>
<feature type="region of interest" description="Disordered" evidence="8">
    <location>
        <begin position="1"/>
        <end position="39"/>
    </location>
</feature>
<gene>
    <name evidence="10" type="ordered locus">Thal_0506</name>
</gene>
<dbReference type="AlphaFoldDB" id="D3SPQ3"/>
<proteinExistence type="inferred from homology"/>
<dbReference type="InterPro" id="IPR012826">
    <property type="entry name" value="FliN"/>
</dbReference>
<evidence type="ECO:0000313" key="11">
    <source>
        <dbReference type="Proteomes" id="UP000002043"/>
    </source>
</evidence>
<keyword evidence="10" id="KW-0966">Cell projection</keyword>
<evidence type="ECO:0000256" key="2">
    <source>
        <dbReference type="ARBA" id="ARBA00009226"/>
    </source>
</evidence>
<dbReference type="SUPFAM" id="SSF101801">
    <property type="entry name" value="Surface presentation of antigens (SPOA)"/>
    <property type="match status" value="1"/>
</dbReference>
<keyword evidence="10" id="KW-0969">Cilium</keyword>
<evidence type="ECO:0000256" key="7">
    <source>
        <dbReference type="ARBA" id="ARBA00023136"/>
    </source>
</evidence>
<feature type="domain" description="Flagellar motor switch protein FliN-like C-terminal" evidence="9">
    <location>
        <begin position="45"/>
        <end position="115"/>
    </location>
</feature>
<dbReference type="Pfam" id="PF01052">
    <property type="entry name" value="FliMN_C"/>
    <property type="match status" value="1"/>
</dbReference>
<keyword evidence="10" id="KW-0282">Flagellum</keyword>
<name>D3SPQ3_THEAH</name>
<dbReference type="InterPro" id="IPR001172">
    <property type="entry name" value="FliN_T3SS_HrcQb"/>
</dbReference>
<dbReference type="Proteomes" id="UP000002043">
    <property type="component" value="Chromosome"/>
</dbReference>
<evidence type="ECO:0000313" key="10">
    <source>
        <dbReference type="EMBL" id="ADC89140.1"/>
    </source>
</evidence>
<keyword evidence="4" id="KW-1003">Cell membrane</keyword>
<dbReference type="EMBL" id="CP001931">
    <property type="protein sequence ID" value="ADC89140.1"/>
    <property type="molecule type" value="Genomic_DNA"/>
</dbReference>
<dbReference type="PANTHER" id="PTHR43484:SF1">
    <property type="entry name" value="FLAGELLAR MOTOR SWITCH PROTEIN FLIN"/>
    <property type="match status" value="1"/>
</dbReference>
<dbReference type="PANTHER" id="PTHR43484">
    <property type="match status" value="1"/>
</dbReference>
<accession>D3SPQ3</accession>
<comment type="similarity">
    <text evidence="2">Belongs to the FliN/MopA/SpaO family.</text>
</comment>
<keyword evidence="11" id="KW-1185">Reference proteome</keyword>
<comment type="subcellular location">
    <subcellularLocation>
        <location evidence="1">Cell membrane</location>
        <topology evidence="1">Peripheral membrane protein</topology>
        <orientation evidence="1">Cytoplasmic side</orientation>
    </subcellularLocation>
</comment>
<feature type="compositionally biased region" description="Basic and acidic residues" evidence="8">
    <location>
        <begin position="18"/>
        <end position="32"/>
    </location>
</feature>
<dbReference type="InterPro" id="IPR051469">
    <property type="entry name" value="FliN/MopA/SpaO"/>
</dbReference>
<keyword evidence="5" id="KW-0145">Chemotaxis</keyword>
<evidence type="ECO:0000259" key="9">
    <source>
        <dbReference type="Pfam" id="PF01052"/>
    </source>
</evidence>
<dbReference type="RefSeq" id="WP_012991547.1">
    <property type="nucleotide sequence ID" value="NC_013894.1"/>
</dbReference>
<organism evidence="10 11">
    <name type="scientific">Thermocrinis albus (strain DSM 14484 / JCM 11386 / HI 11/12)</name>
    <dbReference type="NCBI Taxonomy" id="638303"/>
    <lineage>
        <taxon>Bacteria</taxon>
        <taxon>Pseudomonadati</taxon>
        <taxon>Aquificota</taxon>
        <taxon>Aquificia</taxon>
        <taxon>Aquificales</taxon>
        <taxon>Aquificaceae</taxon>
        <taxon>Thermocrinis</taxon>
    </lineage>
</organism>
<dbReference type="GO" id="GO:0005886">
    <property type="term" value="C:plasma membrane"/>
    <property type="evidence" value="ECO:0007669"/>
    <property type="project" value="UniProtKB-SubCell"/>
</dbReference>
<dbReference type="GO" id="GO:0009425">
    <property type="term" value="C:bacterial-type flagellum basal body"/>
    <property type="evidence" value="ECO:0007669"/>
    <property type="project" value="InterPro"/>
</dbReference>
<dbReference type="Gene3D" id="2.30.330.10">
    <property type="entry name" value="SpoA-like"/>
    <property type="match status" value="1"/>
</dbReference>
<evidence type="ECO:0000256" key="5">
    <source>
        <dbReference type="ARBA" id="ARBA00022500"/>
    </source>
</evidence>
<dbReference type="HOGENOM" id="CLU_097058_1_1_0"/>
<dbReference type="PRINTS" id="PR00956">
    <property type="entry name" value="FLGMOTORFLIN"/>
</dbReference>
<dbReference type="GO" id="GO:0006935">
    <property type="term" value="P:chemotaxis"/>
    <property type="evidence" value="ECO:0007669"/>
    <property type="project" value="UniProtKB-KW"/>
</dbReference>
<evidence type="ECO:0000256" key="8">
    <source>
        <dbReference type="SAM" id="MobiDB-lite"/>
    </source>
</evidence>
<protein>
    <recommendedName>
        <fullName evidence="3">Flagellar motor switch protein FliN</fullName>
    </recommendedName>
</protein>
<evidence type="ECO:0000256" key="3">
    <source>
        <dbReference type="ARBA" id="ARBA00021897"/>
    </source>
</evidence>
<evidence type="ECO:0000256" key="6">
    <source>
        <dbReference type="ARBA" id="ARBA00022779"/>
    </source>
</evidence>
<dbReference type="InterPro" id="IPR036429">
    <property type="entry name" value="SpoA-like_sf"/>
</dbReference>
<reference evidence="11" key="1">
    <citation type="journal article" date="2010" name="Stand. Genomic Sci.">
        <title>Complete genome sequence of Thermocrinis albus type strain (HI 11/12T).</title>
        <authorList>
            <person name="Wirth R."/>
            <person name="Sikorski J."/>
            <person name="Brambilla E."/>
            <person name="Misra M."/>
            <person name="Lapidus A."/>
            <person name="Copeland A."/>
            <person name="Nolan M."/>
            <person name="Lucas S."/>
            <person name="Chen F."/>
            <person name="Tice H."/>
            <person name="Cheng J.F."/>
            <person name="Han C."/>
            <person name="Detter J.C."/>
            <person name="Tapia R."/>
            <person name="Bruce D."/>
            <person name="Goodwin L."/>
            <person name="Pitluck S."/>
            <person name="Pati A."/>
            <person name="Anderson I."/>
            <person name="Ivanova N."/>
            <person name="Mavromatis K."/>
            <person name="Mikhailova N."/>
            <person name="Chen A."/>
            <person name="Palaniappan K."/>
            <person name="Bilek Y."/>
            <person name="Hader T."/>
            <person name="Land M."/>
            <person name="Hauser L."/>
            <person name="Chang Y.J."/>
            <person name="Jeffries C.D."/>
            <person name="Tindall B.J."/>
            <person name="Rohde M."/>
            <person name="Goker M."/>
            <person name="Bristow J."/>
            <person name="Eisen J.A."/>
            <person name="Markowitz V."/>
            <person name="Hugenholtz P."/>
            <person name="Kyrpides N.C."/>
            <person name="Klenk H.P."/>
        </authorList>
    </citation>
    <scope>NUCLEOTIDE SEQUENCE [LARGE SCALE GENOMIC DNA]</scope>
    <source>
        <strain evidence="11">DSM 14484 / JCM 11386 / HI 11/12</strain>
    </source>
</reference>
<dbReference type="KEGG" id="tal:Thal_0506"/>
<dbReference type="InterPro" id="IPR001543">
    <property type="entry name" value="FliN-like_C"/>
</dbReference>
<dbReference type="OrthoDB" id="9773459at2"/>
<sequence length="125" mass="14036">MEEKENFQEDTSSMWEQALKEQQEAEGRHGEGQGDSQDLSEKVRRFLEIPLELEVVIGRTTLKLGELLHLGPGSVVELDNHVESPVDILVNGKLVAKGEIVVVEDKFGVRITDIIAREERIKGFV</sequence>
<dbReference type="NCBIfam" id="TIGR02480">
    <property type="entry name" value="fliN"/>
    <property type="match status" value="1"/>
</dbReference>
<evidence type="ECO:0000256" key="1">
    <source>
        <dbReference type="ARBA" id="ARBA00004413"/>
    </source>
</evidence>
<keyword evidence="6" id="KW-0283">Flagellar rotation</keyword>
<dbReference type="eggNOG" id="COG1886">
    <property type="taxonomic scope" value="Bacteria"/>
</dbReference>
<evidence type="ECO:0000256" key="4">
    <source>
        <dbReference type="ARBA" id="ARBA00022475"/>
    </source>
</evidence>
<dbReference type="GO" id="GO:0071973">
    <property type="term" value="P:bacterial-type flagellum-dependent cell motility"/>
    <property type="evidence" value="ECO:0007669"/>
    <property type="project" value="InterPro"/>
</dbReference>